<dbReference type="InterPro" id="IPR053165">
    <property type="entry name" value="HSI-I_assembly_Hcp1"/>
</dbReference>
<sequence>MENVFIKMDFPGEAREKQHTDWIACKEISWEVARTLDMGDMGTTQRGYANANFGKVTLSTELSKASAKLMTYVASGKSNGEMTIHLCRSGDDEKKGMEPYLIFTLRDAIVDSYSVSGGEESIPSEQWTVAYRGISIKYKIADFKTGKLSDCNEFKWNLETGDVS</sequence>
<dbReference type="PANTHER" id="PTHR36152:SF1">
    <property type="entry name" value="UBIQUITIN-LIKE DOMAIN-CONTAINING PROTEIN"/>
    <property type="match status" value="1"/>
</dbReference>
<evidence type="ECO:0000313" key="1">
    <source>
        <dbReference type="EMBL" id="RLJ98484.1"/>
    </source>
</evidence>
<gene>
    <name evidence="1" type="ORF">CLV75_4184</name>
</gene>
<dbReference type="InterPro" id="IPR036624">
    <property type="entry name" value="Hcp1-lik_sf"/>
</dbReference>
<dbReference type="STRING" id="981384.GCA_000192475_00298"/>
<dbReference type="Proteomes" id="UP000271700">
    <property type="component" value="Unassembled WGS sequence"/>
</dbReference>
<keyword evidence="2" id="KW-1185">Reference proteome</keyword>
<organism evidence="1 2">
    <name type="scientific">Ruegeria conchae</name>
    <dbReference type="NCBI Taxonomy" id="981384"/>
    <lineage>
        <taxon>Bacteria</taxon>
        <taxon>Pseudomonadati</taxon>
        <taxon>Pseudomonadota</taxon>
        <taxon>Alphaproteobacteria</taxon>
        <taxon>Rhodobacterales</taxon>
        <taxon>Roseobacteraceae</taxon>
        <taxon>Ruegeria</taxon>
    </lineage>
</organism>
<accession>A0A497YW37</accession>
<dbReference type="PANTHER" id="PTHR36152">
    <property type="entry name" value="CYTOPLASMIC PROTEIN-RELATED"/>
    <property type="match status" value="1"/>
</dbReference>
<dbReference type="OrthoDB" id="7571664at2"/>
<comment type="caution">
    <text evidence="1">The sequence shown here is derived from an EMBL/GenBank/DDBJ whole genome shotgun (WGS) entry which is preliminary data.</text>
</comment>
<evidence type="ECO:0000313" key="2">
    <source>
        <dbReference type="Proteomes" id="UP000271700"/>
    </source>
</evidence>
<reference evidence="1 2" key="1">
    <citation type="submission" date="2018-10" db="EMBL/GenBank/DDBJ databases">
        <title>Genomic Encyclopedia of Archaeal and Bacterial Type Strains, Phase II (KMG-II): from individual species to whole genera.</title>
        <authorList>
            <person name="Goeker M."/>
        </authorList>
    </citation>
    <scope>NUCLEOTIDE SEQUENCE [LARGE SCALE GENOMIC DNA]</scope>
    <source>
        <strain evidence="1 2">DSM 29317</strain>
    </source>
</reference>
<name>A0A497YW37_9RHOB</name>
<dbReference type="EMBL" id="RCCT01000009">
    <property type="protein sequence ID" value="RLJ98484.1"/>
    <property type="molecule type" value="Genomic_DNA"/>
</dbReference>
<protein>
    <submittedName>
        <fullName evidence="1">Type VI secretion system secreted protein Hcp</fullName>
    </submittedName>
</protein>
<dbReference type="RefSeq" id="WP_010443396.1">
    <property type="nucleotide sequence ID" value="NZ_AEYW01000024.1"/>
</dbReference>
<dbReference type="Pfam" id="PF05638">
    <property type="entry name" value="T6SS_HCP"/>
    <property type="match status" value="1"/>
</dbReference>
<dbReference type="SUPFAM" id="SSF141452">
    <property type="entry name" value="Hcp1-like"/>
    <property type="match status" value="1"/>
</dbReference>
<proteinExistence type="predicted"/>
<dbReference type="Gene3D" id="2.30.110.20">
    <property type="entry name" value="Hcp1-like"/>
    <property type="match status" value="1"/>
</dbReference>
<dbReference type="AlphaFoldDB" id="A0A497YW37"/>
<dbReference type="InterPro" id="IPR008514">
    <property type="entry name" value="T6SS_Hcp"/>
</dbReference>